<keyword evidence="1" id="KW-0813">Transport</keyword>
<dbReference type="GO" id="GO:0005524">
    <property type="term" value="F:ATP binding"/>
    <property type="evidence" value="ECO:0007669"/>
    <property type="project" value="UniProtKB-KW"/>
</dbReference>
<protein>
    <submittedName>
        <fullName evidence="6">ABC transporter ATP-binding protein</fullName>
    </submittedName>
</protein>
<evidence type="ECO:0000256" key="4">
    <source>
        <dbReference type="ARBA" id="ARBA00022840"/>
    </source>
</evidence>
<dbReference type="PANTHER" id="PTHR24220:SF662">
    <property type="entry name" value="ABC TRANSPORTER ATP-BINDING PROTEIN"/>
    <property type="match status" value="1"/>
</dbReference>
<dbReference type="Proteomes" id="UP001156215">
    <property type="component" value="Chromosome"/>
</dbReference>
<dbReference type="InterPro" id="IPR017911">
    <property type="entry name" value="MacB-like_ATP-bd"/>
</dbReference>
<dbReference type="InterPro" id="IPR003439">
    <property type="entry name" value="ABC_transporter-like_ATP-bd"/>
</dbReference>
<reference evidence="6" key="1">
    <citation type="journal article" date="2022" name="Front. Microbiol.">
        <title>New perspectives on an old grouping: The genomic and phenotypic variability of Oxalobacter formigenes and the implications for calcium oxalate stone prevention.</title>
        <authorList>
            <person name="Chmiel J.A."/>
            <person name="Carr C."/>
            <person name="Stuivenberg G.A."/>
            <person name="Venema R."/>
            <person name="Chanyi R.M."/>
            <person name="Al K.F."/>
            <person name="Giguere D."/>
            <person name="Say H."/>
            <person name="Akouris P.P."/>
            <person name="Dominguez Romero S.A."/>
            <person name="Kwong A."/>
            <person name="Tai V."/>
            <person name="Koval S.F."/>
            <person name="Razvi H."/>
            <person name="Bjazevic J."/>
            <person name="Burton J.P."/>
        </authorList>
    </citation>
    <scope>NUCLEOTIDE SEQUENCE</scope>
    <source>
        <strain evidence="6">WoOx3</strain>
    </source>
</reference>
<keyword evidence="2" id="KW-1003">Cell membrane</keyword>
<dbReference type="InterPro" id="IPR003593">
    <property type="entry name" value="AAA+_ATPase"/>
</dbReference>
<proteinExistence type="predicted"/>
<sequence>MMLELMGVGKNYLRGGVPFAAVDDVSLKMEKGDFLSVVGRSGSGKSTLLNMIAGLLKPERGEIRFAEQDIAQLDDRAMSALRNARIGYIPQGASLLPNFTVTDNIRLPWYLSGKRETDASGRAQYLLGEVGLSHLADAYPAQLSGGEMRRVAIARALINTPDLLVADEPTSDLDAVSIQDVMDLLARIHQRGTALLLVTHELDTVAYSERVALMRSGRVLELEKSEATKTSLITRLAE</sequence>
<evidence type="ECO:0000256" key="3">
    <source>
        <dbReference type="ARBA" id="ARBA00022741"/>
    </source>
</evidence>
<dbReference type="InterPro" id="IPR017871">
    <property type="entry name" value="ABC_transporter-like_CS"/>
</dbReference>
<dbReference type="KEGG" id="ovb:NB640_06865"/>
<dbReference type="EMBL" id="CP098242">
    <property type="protein sequence ID" value="WAW09011.1"/>
    <property type="molecule type" value="Genomic_DNA"/>
</dbReference>
<keyword evidence="2" id="KW-0472">Membrane</keyword>
<dbReference type="PROSITE" id="PS00211">
    <property type="entry name" value="ABC_TRANSPORTER_1"/>
    <property type="match status" value="1"/>
</dbReference>
<dbReference type="RefSeq" id="WP_269308004.1">
    <property type="nucleotide sequence ID" value="NZ_CP098242.1"/>
</dbReference>
<dbReference type="Pfam" id="PF00005">
    <property type="entry name" value="ABC_tran"/>
    <property type="match status" value="1"/>
</dbReference>
<evidence type="ECO:0000313" key="6">
    <source>
        <dbReference type="EMBL" id="WAW09011.1"/>
    </source>
</evidence>
<dbReference type="InterPro" id="IPR015854">
    <property type="entry name" value="ABC_transpr_LolD-like"/>
</dbReference>
<evidence type="ECO:0000259" key="5">
    <source>
        <dbReference type="PROSITE" id="PS50893"/>
    </source>
</evidence>
<dbReference type="PANTHER" id="PTHR24220">
    <property type="entry name" value="IMPORT ATP-BINDING PROTEIN"/>
    <property type="match status" value="1"/>
</dbReference>
<dbReference type="GO" id="GO:0016887">
    <property type="term" value="F:ATP hydrolysis activity"/>
    <property type="evidence" value="ECO:0007669"/>
    <property type="project" value="InterPro"/>
</dbReference>
<dbReference type="SUPFAM" id="SSF52540">
    <property type="entry name" value="P-loop containing nucleoside triphosphate hydrolases"/>
    <property type="match status" value="1"/>
</dbReference>
<evidence type="ECO:0000256" key="2">
    <source>
        <dbReference type="ARBA" id="ARBA00022475"/>
    </source>
</evidence>
<dbReference type="AlphaFoldDB" id="A0A9E9LVH1"/>
<dbReference type="CDD" id="cd03255">
    <property type="entry name" value="ABC_MJ0796_LolCDE_FtsE"/>
    <property type="match status" value="1"/>
</dbReference>
<evidence type="ECO:0000313" key="7">
    <source>
        <dbReference type="Proteomes" id="UP001156215"/>
    </source>
</evidence>
<dbReference type="PROSITE" id="PS50893">
    <property type="entry name" value="ABC_TRANSPORTER_2"/>
    <property type="match status" value="1"/>
</dbReference>
<dbReference type="GO" id="GO:0005886">
    <property type="term" value="C:plasma membrane"/>
    <property type="evidence" value="ECO:0007669"/>
    <property type="project" value="TreeGrafter"/>
</dbReference>
<keyword evidence="7" id="KW-1185">Reference proteome</keyword>
<keyword evidence="4 6" id="KW-0067">ATP-binding</keyword>
<gene>
    <name evidence="6" type="ORF">NB640_06865</name>
</gene>
<dbReference type="Gene3D" id="3.40.50.300">
    <property type="entry name" value="P-loop containing nucleotide triphosphate hydrolases"/>
    <property type="match status" value="1"/>
</dbReference>
<evidence type="ECO:0000256" key="1">
    <source>
        <dbReference type="ARBA" id="ARBA00022448"/>
    </source>
</evidence>
<name>A0A9E9LVH1_9BURK</name>
<dbReference type="GO" id="GO:0022857">
    <property type="term" value="F:transmembrane transporter activity"/>
    <property type="evidence" value="ECO:0007669"/>
    <property type="project" value="TreeGrafter"/>
</dbReference>
<dbReference type="SMART" id="SM00382">
    <property type="entry name" value="AAA"/>
    <property type="match status" value="1"/>
</dbReference>
<accession>A0A9E9LVH1</accession>
<dbReference type="InterPro" id="IPR027417">
    <property type="entry name" value="P-loop_NTPase"/>
</dbReference>
<keyword evidence="3" id="KW-0547">Nucleotide-binding</keyword>
<feature type="domain" description="ABC transporter" evidence="5">
    <location>
        <begin position="3"/>
        <end position="236"/>
    </location>
</feature>
<organism evidence="6 7">
    <name type="scientific">Oxalobacter vibrioformis</name>
    <dbReference type="NCBI Taxonomy" id="933080"/>
    <lineage>
        <taxon>Bacteria</taxon>
        <taxon>Pseudomonadati</taxon>
        <taxon>Pseudomonadota</taxon>
        <taxon>Betaproteobacteria</taxon>
        <taxon>Burkholderiales</taxon>
        <taxon>Oxalobacteraceae</taxon>
        <taxon>Oxalobacter</taxon>
    </lineage>
</organism>